<evidence type="ECO:0000313" key="1">
    <source>
        <dbReference type="EMBL" id="OMO58974.1"/>
    </source>
</evidence>
<evidence type="ECO:0000313" key="2">
    <source>
        <dbReference type="Proteomes" id="UP000188268"/>
    </source>
</evidence>
<reference evidence="1 2" key="1">
    <citation type="submission" date="2013-09" db="EMBL/GenBank/DDBJ databases">
        <title>Corchorus capsularis genome sequencing.</title>
        <authorList>
            <person name="Alam M."/>
            <person name="Haque M.S."/>
            <person name="Islam M.S."/>
            <person name="Emdad E.M."/>
            <person name="Islam M.M."/>
            <person name="Ahmed B."/>
            <person name="Halim A."/>
            <person name="Hossen Q.M.M."/>
            <person name="Hossain M.Z."/>
            <person name="Ahmed R."/>
            <person name="Khan M.M."/>
            <person name="Islam R."/>
            <person name="Rashid M.M."/>
            <person name="Khan S.A."/>
            <person name="Rahman M.S."/>
            <person name="Alam M."/>
        </authorList>
    </citation>
    <scope>NUCLEOTIDE SEQUENCE [LARGE SCALE GENOMIC DNA]</scope>
    <source>
        <strain evidence="2">cv. CVL-1</strain>
        <tissue evidence="1">Whole seedling</tissue>
    </source>
</reference>
<dbReference type="EMBL" id="AWWV01014053">
    <property type="protein sequence ID" value="OMO58974.1"/>
    <property type="molecule type" value="Genomic_DNA"/>
</dbReference>
<dbReference type="Gramene" id="OMO58974">
    <property type="protein sequence ID" value="OMO58974"/>
    <property type="gene ID" value="CCACVL1_25203"/>
</dbReference>
<gene>
    <name evidence="1" type="ORF">CCACVL1_25203</name>
</gene>
<dbReference type="Proteomes" id="UP000188268">
    <property type="component" value="Unassembled WGS sequence"/>
</dbReference>
<dbReference type="AlphaFoldDB" id="A0A1R3GLK3"/>
<keyword evidence="2" id="KW-1185">Reference proteome</keyword>
<name>A0A1R3GLK3_COCAP</name>
<organism evidence="1 2">
    <name type="scientific">Corchorus capsularis</name>
    <name type="common">Jute</name>
    <dbReference type="NCBI Taxonomy" id="210143"/>
    <lineage>
        <taxon>Eukaryota</taxon>
        <taxon>Viridiplantae</taxon>
        <taxon>Streptophyta</taxon>
        <taxon>Embryophyta</taxon>
        <taxon>Tracheophyta</taxon>
        <taxon>Spermatophyta</taxon>
        <taxon>Magnoliopsida</taxon>
        <taxon>eudicotyledons</taxon>
        <taxon>Gunneridae</taxon>
        <taxon>Pentapetalae</taxon>
        <taxon>rosids</taxon>
        <taxon>malvids</taxon>
        <taxon>Malvales</taxon>
        <taxon>Malvaceae</taxon>
        <taxon>Grewioideae</taxon>
        <taxon>Apeibeae</taxon>
        <taxon>Corchorus</taxon>
    </lineage>
</organism>
<comment type="caution">
    <text evidence="1">The sequence shown here is derived from an EMBL/GenBank/DDBJ whole genome shotgun (WGS) entry which is preliminary data.</text>
</comment>
<accession>A0A1R3GLK3</accession>
<protein>
    <submittedName>
        <fullName evidence="1">Uncharacterized protein</fullName>
    </submittedName>
</protein>
<proteinExistence type="predicted"/>
<sequence length="31" mass="3688">MEESSSEKDMIRQILEFIDTNVKLETRMEGK</sequence>